<dbReference type="AlphaFoldDB" id="A0A0C3SDA2"/>
<dbReference type="GO" id="GO:0008725">
    <property type="term" value="F:DNA-3-methyladenine glycosylase activity"/>
    <property type="evidence" value="ECO:0007669"/>
    <property type="project" value="TreeGrafter"/>
</dbReference>
<accession>A0A0C3SDA2</accession>
<protein>
    <recommendedName>
        <fullName evidence="5">HhH-GPD domain-containing protein</fullName>
    </recommendedName>
</protein>
<evidence type="ECO:0000256" key="3">
    <source>
        <dbReference type="ARBA" id="ARBA00023204"/>
    </source>
</evidence>
<feature type="domain" description="HhH-GPD" evidence="5">
    <location>
        <begin position="51"/>
        <end position="192"/>
    </location>
</feature>
<dbReference type="GO" id="GO:0005634">
    <property type="term" value="C:nucleus"/>
    <property type="evidence" value="ECO:0007669"/>
    <property type="project" value="TreeGrafter"/>
</dbReference>
<dbReference type="GO" id="GO:0032131">
    <property type="term" value="F:alkylated DNA binding"/>
    <property type="evidence" value="ECO:0007669"/>
    <property type="project" value="TreeGrafter"/>
</dbReference>
<organism evidence="6 7">
    <name type="scientific">Phlebiopsis gigantea (strain 11061_1 CR5-6)</name>
    <name type="common">White-rot fungus</name>
    <name type="synonym">Peniophora gigantea</name>
    <dbReference type="NCBI Taxonomy" id="745531"/>
    <lineage>
        <taxon>Eukaryota</taxon>
        <taxon>Fungi</taxon>
        <taxon>Dikarya</taxon>
        <taxon>Basidiomycota</taxon>
        <taxon>Agaricomycotina</taxon>
        <taxon>Agaricomycetes</taxon>
        <taxon>Polyporales</taxon>
        <taxon>Phanerochaetaceae</taxon>
        <taxon>Phlebiopsis</taxon>
    </lineage>
</organism>
<dbReference type="GO" id="GO:0032993">
    <property type="term" value="C:protein-DNA complex"/>
    <property type="evidence" value="ECO:0007669"/>
    <property type="project" value="TreeGrafter"/>
</dbReference>
<evidence type="ECO:0000313" key="7">
    <source>
        <dbReference type="Proteomes" id="UP000053257"/>
    </source>
</evidence>
<evidence type="ECO:0000256" key="2">
    <source>
        <dbReference type="ARBA" id="ARBA00022763"/>
    </source>
</evidence>
<dbReference type="CDD" id="cd00056">
    <property type="entry name" value="ENDO3c"/>
    <property type="match status" value="1"/>
</dbReference>
<name>A0A0C3SDA2_PHLG1</name>
<dbReference type="HOGENOM" id="CLU_033011_1_0_1"/>
<proteinExistence type="inferred from homology"/>
<dbReference type="EMBL" id="KN840445">
    <property type="protein sequence ID" value="KIP11632.1"/>
    <property type="molecule type" value="Genomic_DNA"/>
</dbReference>
<dbReference type="GO" id="GO:0006285">
    <property type="term" value="P:base-excision repair, AP site formation"/>
    <property type="evidence" value="ECO:0007669"/>
    <property type="project" value="TreeGrafter"/>
</dbReference>
<dbReference type="Gene3D" id="1.10.340.30">
    <property type="entry name" value="Hypothetical protein, domain 2"/>
    <property type="match status" value="1"/>
</dbReference>
<evidence type="ECO:0000313" key="6">
    <source>
        <dbReference type="EMBL" id="KIP11632.1"/>
    </source>
</evidence>
<comment type="similarity">
    <text evidence="1">Belongs to the alkylbase DNA glycosidase AlkA family.</text>
</comment>
<dbReference type="PANTHER" id="PTHR43003:SF5">
    <property type="entry name" value="DNA-3-METHYLADENINE GLYCOSYLASE"/>
    <property type="match status" value="1"/>
</dbReference>
<feature type="region of interest" description="Disordered" evidence="4">
    <location>
        <begin position="205"/>
        <end position="228"/>
    </location>
</feature>
<evidence type="ECO:0000256" key="4">
    <source>
        <dbReference type="SAM" id="MobiDB-lite"/>
    </source>
</evidence>
<gene>
    <name evidence="6" type="ORF">PHLGIDRAFT_63560</name>
</gene>
<dbReference type="OrthoDB" id="415889at2759"/>
<dbReference type="SUPFAM" id="SSF48150">
    <property type="entry name" value="DNA-glycosylase"/>
    <property type="match status" value="1"/>
</dbReference>
<dbReference type="STRING" id="745531.A0A0C3SDA2"/>
<dbReference type="InterPro" id="IPR051912">
    <property type="entry name" value="Alkylbase_DNA_Glycosylase/TA"/>
</dbReference>
<reference evidence="6 7" key="1">
    <citation type="journal article" date="2014" name="PLoS Genet.">
        <title>Analysis of the Phlebiopsis gigantea genome, transcriptome and secretome provides insight into its pioneer colonization strategies of wood.</title>
        <authorList>
            <person name="Hori C."/>
            <person name="Ishida T."/>
            <person name="Igarashi K."/>
            <person name="Samejima M."/>
            <person name="Suzuki H."/>
            <person name="Master E."/>
            <person name="Ferreira P."/>
            <person name="Ruiz-Duenas F.J."/>
            <person name="Held B."/>
            <person name="Canessa P."/>
            <person name="Larrondo L.F."/>
            <person name="Schmoll M."/>
            <person name="Druzhinina I.S."/>
            <person name="Kubicek C.P."/>
            <person name="Gaskell J.A."/>
            <person name="Kersten P."/>
            <person name="St John F."/>
            <person name="Glasner J."/>
            <person name="Sabat G."/>
            <person name="Splinter BonDurant S."/>
            <person name="Syed K."/>
            <person name="Yadav J."/>
            <person name="Mgbeahuruike A.C."/>
            <person name="Kovalchuk A."/>
            <person name="Asiegbu F.O."/>
            <person name="Lackner G."/>
            <person name="Hoffmeister D."/>
            <person name="Rencoret J."/>
            <person name="Gutierrez A."/>
            <person name="Sun H."/>
            <person name="Lindquist E."/>
            <person name="Barry K."/>
            <person name="Riley R."/>
            <person name="Grigoriev I.V."/>
            <person name="Henrissat B."/>
            <person name="Kues U."/>
            <person name="Berka R.M."/>
            <person name="Martinez A.T."/>
            <person name="Covert S.F."/>
            <person name="Blanchette R.A."/>
            <person name="Cullen D."/>
        </authorList>
    </citation>
    <scope>NUCLEOTIDE SEQUENCE [LARGE SCALE GENOMIC DNA]</scope>
    <source>
        <strain evidence="6 7">11061_1 CR5-6</strain>
    </source>
</reference>
<dbReference type="Proteomes" id="UP000053257">
    <property type="component" value="Unassembled WGS sequence"/>
</dbReference>
<keyword evidence="2" id="KW-0227">DNA damage</keyword>
<keyword evidence="7" id="KW-1185">Reference proteome</keyword>
<dbReference type="Gene3D" id="1.10.1670.40">
    <property type="match status" value="2"/>
</dbReference>
<keyword evidence="3" id="KW-0234">DNA repair</keyword>
<dbReference type="InterPro" id="IPR003265">
    <property type="entry name" value="HhH-GPD_domain"/>
</dbReference>
<dbReference type="GO" id="GO:0006307">
    <property type="term" value="P:DNA alkylation repair"/>
    <property type="evidence" value="ECO:0007669"/>
    <property type="project" value="TreeGrafter"/>
</dbReference>
<dbReference type="GO" id="GO:0043916">
    <property type="term" value="F:DNA-7-methylguanine glycosylase activity"/>
    <property type="evidence" value="ECO:0007669"/>
    <property type="project" value="TreeGrafter"/>
</dbReference>
<dbReference type="FunFam" id="1.10.340.30:FF:000004">
    <property type="entry name" value="DNA-3-methyladenine glycosylase II"/>
    <property type="match status" value="1"/>
</dbReference>
<sequence length="340" mass="37639">MVPAELTFSFEDAKEHLIKVDSRFEDIFDRLGCRPFEQRERVDPFRTLTQSILGQQISWLAARSITHRFIRLFDPSIPEKVADYDQRSHDSFFPAAEQVAALDIPTLRSAGLSQRKAEYIQDLASRFADGRLSTEKVLDSEDEELYEMLIAVRGIGRSTCLRCSPSAAPTSYPSVRDLGVQRGLLRWFLALHLPHTHSVQISPLKLPKMPSDEAGPAKAPAAPPADEDTLPVLTEAGALSVAPAPRGKGKKAADADADGAGVLPPAFTPSINRTLNMVPRTAVPPLPRGLTVAQLKTRLEKKTKIKGAFLTPQEMEELTAPWRPYRSIGVYYMWALAEDK</sequence>
<dbReference type="InterPro" id="IPR011257">
    <property type="entry name" value="DNA_glycosylase"/>
</dbReference>
<dbReference type="PANTHER" id="PTHR43003">
    <property type="entry name" value="DNA-3-METHYLADENINE GLYCOSYLASE"/>
    <property type="match status" value="1"/>
</dbReference>
<dbReference type="Pfam" id="PF00730">
    <property type="entry name" value="HhH-GPD"/>
    <property type="match status" value="1"/>
</dbReference>
<evidence type="ECO:0000259" key="5">
    <source>
        <dbReference type="Pfam" id="PF00730"/>
    </source>
</evidence>
<evidence type="ECO:0000256" key="1">
    <source>
        <dbReference type="ARBA" id="ARBA00010817"/>
    </source>
</evidence>